<keyword evidence="3" id="KW-1185">Reference proteome</keyword>
<feature type="region of interest" description="Disordered" evidence="1">
    <location>
        <begin position="26"/>
        <end position="46"/>
    </location>
</feature>
<sequence>MADEFLEGDPIYKTRAQKILELSKKQSSNALTGERQPFKEAGDSSRTTLQFENAEPRSASIHHDGVSQDIGDFLNIFKSSSTVLNNHEGDFSSATTLIQDVNQCVSINPVSEDI</sequence>
<organism evidence="2 3">
    <name type="scientific">Laodelphax striatellus</name>
    <name type="common">Small brown planthopper</name>
    <name type="synonym">Delphax striatella</name>
    <dbReference type="NCBI Taxonomy" id="195883"/>
    <lineage>
        <taxon>Eukaryota</taxon>
        <taxon>Metazoa</taxon>
        <taxon>Ecdysozoa</taxon>
        <taxon>Arthropoda</taxon>
        <taxon>Hexapoda</taxon>
        <taxon>Insecta</taxon>
        <taxon>Pterygota</taxon>
        <taxon>Neoptera</taxon>
        <taxon>Paraneoptera</taxon>
        <taxon>Hemiptera</taxon>
        <taxon>Auchenorrhyncha</taxon>
        <taxon>Fulgoroidea</taxon>
        <taxon>Delphacidae</taxon>
        <taxon>Criomorphinae</taxon>
        <taxon>Laodelphax</taxon>
    </lineage>
</organism>
<feature type="non-terminal residue" evidence="2">
    <location>
        <position position="114"/>
    </location>
</feature>
<comment type="caution">
    <text evidence="2">The sequence shown here is derived from an EMBL/GenBank/DDBJ whole genome shotgun (WGS) entry which is preliminary data.</text>
</comment>
<protein>
    <submittedName>
        <fullName evidence="2">Uncharacterized protein</fullName>
    </submittedName>
</protein>
<evidence type="ECO:0000313" key="3">
    <source>
        <dbReference type="Proteomes" id="UP000291343"/>
    </source>
</evidence>
<gene>
    <name evidence="2" type="ORF">LSTR_LSTR009044</name>
</gene>
<dbReference type="Proteomes" id="UP000291343">
    <property type="component" value="Unassembled WGS sequence"/>
</dbReference>
<dbReference type="InParanoid" id="A0A482WWW6"/>
<evidence type="ECO:0000313" key="2">
    <source>
        <dbReference type="EMBL" id="RZF37983.1"/>
    </source>
</evidence>
<reference evidence="2 3" key="1">
    <citation type="journal article" date="2017" name="Gigascience">
        <title>Genome sequence of the small brown planthopper, Laodelphax striatellus.</title>
        <authorList>
            <person name="Zhu J."/>
            <person name="Jiang F."/>
            <person name="Wang X."/>
            <person name="Yang P."/>
            <person name="Bao Y."/>
            <person name="Zhao W."/>
            <person name="Wang W."/>
            <person name="Lu H."/>
            <person name="Wang Q."/>
            <person name="Cui N."/>
            <person name="Li J."/>
            <person name="Chen X."/>
            <person name="Luo L."/>
            <person name="Yu J."/>
            <person name="Kang L."/>
            <person name="Cui F."/>
        </authorList>
    </citation>
    <scope>NUCLEOTIDE SEQUENCE [LARGE SCALE GENOMIC DNA]</scope>
    <source>
        <strain evidence="2">Lst14</strain>
    </source>
</reference>
<dbReference type="EMBL" id="QKKF02022845">
    <property type="protein sequence ID" value="RZF37983.1"/>
    <property type="molecule type" value="Genomic_DNA"/>
</dbReference>
<dbReference type="AlphaFoldDB" id="A0A482WWW6"/>
<evidence type="ECO:0000256" key="1">
    <source>
        <dbReference type="SAM" id="MobiDB-lite"/>
    </source>
</evidence>
<name>A0A482WWW6_LAOST</name>
<proteinExistence type="predicted"/>
<accession>A0A482WWW6</accession>